<organism evidence="1">
    <name type="scientific">Anguilla anguilla</name>
    <name type="common">European freshwater eel</name>
    <name type="synonym">Muraena anguilla</name>
    <dbReference type="NCBI Taxonomy" id="7936"/>
    <lineage>
        <taxon>Eukaryota</taxon>
        <taxon>Metazoa</taxon>
        <taxon>Chordata</taxon>
        <taxon>Craniata</taxon>
        <taxon>Vertebrata</taxon>
        <taxon>Euteleostomi</taxon>
        <taxon>Actinopterygii</taxon>
        <taxon>Neopterygii</taxon>
        <taxon>Teleostei</taxon>
        <taxon>Anguilliformes</taxon>
        <taxon>Anguillidae</taxon>
        <taxon>Anguilla</taxon>
    </lineage>
</organism>
<protein>
    <submittedName>
        <fullName evidence="1">Uncharacterized protein</fullName>
    </submittedName>
</protein>
<reference evidence="1" key="1">
    <citation type="submission" date="2014-11" db="EMBL/GenBank/DDBJ databases">
        <authorList>
            <person name="Amaro Gonzalez C."/>
        </authorList>
    </citation>
    <scope>NUCLEOTIDE SEQUENCE</scope>
</reference>
<accession>A0A0E9RQ61</accession>
<reference evidence="1" key="2">
    <citation type="journal article" date="2015" name="Fish Shellfish Immunol.">
        <title>Early steps in the European eel (Anguilla anguilla)-Vibrio vulnificus interaction in the gills: Role of the RtxA13 toxin.</title>
        <authorList>
            <person name="Callol A."/>
            <person name="Pajuelo D."/>
            <person name="Ebbesson L."/>
            <person name="Teles M."/>
            <person name="MacKenzie S."/>
            <person name="Amaro C."/>
        </authorList>
    </citation>
    <scope>NUCLEOTIDE SEQUENCE</scope>
</reference>
<name>A0A0E9RQ61_ANGAN</name>
<dbReference type="EMBL" id="GBXM01077348">
    <property type="protein sequence ID" value="JAH31229.1"/>
    <property type="molecule type" value="Transcribed_RNA"/>
</dbReference>
<dbReference type="AlphaFoldDB" id="A0A0E9RQ61"/>
<sequence length="44" mass="4935">MPFSSNISFHCSLQISPSLGTSKLLTAKCHWLLHTFSKFNIPLT</sequence>
<proteinExistence type="predicted"/>
<evidence type="ECO:0000313" key="1">
    <source>
        <dbReference type="EMBL" id="JAH31229.1"/>
    </source>
</evidence>